<protein>
    <submittedName>
        <fullName evidence="2">Uncharacterized protein</fullName>
    </submittedName>
</protein>
<feature type="non-terminal residue" evidence="2">
    <location>
        <position position="1"/>
    </location>
</feature>
<name>A0A383CHW9_9ZZZZ</name>
<evidence type="ECO:0000313" key="2">
    <source>
        <dbReference type="EMBL" id="SVE31976.1"/>
    </source>
</evidence>
<sequence>ASQLLGMDRDCLSLCRSRHIHPRRQTPRSGERDPGPGEI</sequence>
<feature type="compositionally biased region" description="Basic and acidic residues" evidence="1">
    <location>
        <begin position="29"/>
        <end position="39"/>
    </location>
</feature>
<feature type="region of interest" description="Disordered" evidence="1">
    <location>
        <begin position="18"/>
        <end position="39"/>
    </location>
</feature>
<proteinExistence type="predicted"/>
<dbReference type="EMBL" id="UINC01209105">
    <property type="protein sequence ID" value="SVE31976.1"/>
    <property type="molecule type" value="Genomic_DNA"/>
</dbReference>
<organism evidence="2">
    <name type="scientific">marine metagenome</name>
    <dbReference type="NCBI Taxonomy" id="408172"/>
    <lineage>
        <taxon>unclassified sequences</taxon>
        <taxon>metagenomes</taxon>
        <taxon>ecological metagenomes</taxon>
    </lineage>
</organism>
<gene>
    <name evidence="2" type="ORF">METZ01_LOCUS484830</name>
</gene>
<dbReference type="AlphaFoldDB" id="A0A383CHW9"/>
<feature type="non-terminal residue" evidence="2">
    <location>
        <position position="39"/>
    </location>
</feature>
<reference evidence="2" key="1">
    <citation type="submission" date="2018-05" db="EMBL/GenBank/DDBJ databases">
        <authorList>
            <person name="Lanie J.A."/>
            <person name="Ng W.-L."/>
            <person name="Kazmierczak K.M."/>
            <person name="Andrzejewski T.M."/>
            <person name="Davidsen T.M."/>
            <person name="Wayne K.J."/>
            <person name="Tettelin H."/>
            <person name="Glass J.I."/>
            <person name="Rusch D."/>
            <person name="Podicherti R."/>
            <person name="Tsui H.-C.T."/>
            <person name="Winkler M.E."/>
        </authorList>
    </citation>
    <scope>NUCLEOTIDE SEQUENCE</scope>
</reference>
<accession>A0A383CHW9</accession>
<evidence type="ECO:0000256" key="1">
    <source>
        <dbReference type="SAM" id="MobiDB-lite"/>
    </source>
</evidence>